<dbReference type="AlphaFoldDB" id="A0A7S2VCM2"/>
<sequence>MALPLAYESVRRKVKKRIMYVYYGSQDGSAAGFDHKTLKFWSQAKAMGASKLIVGITAEDAKVGDHIFNACACSVVDEIIVEAPKKVDLMFMERRSIDFVLLTEAQQLKTDLTTEEVMQMKRVLVLGKDGVVRPAEGKNASKSE</sequence>
<reference evidence="1" key="1">
    <citation type="submission" date="2021-01" db="EMBL/GenBank/DDBJ databases">
        <authorList>
            <person name="Corre E."/>
            <person name="Pelletier E."/>
            <person name="Niang G."/>
            <person name="Scheremetjew M."/>
            <person name="Finn R."/>
            <person name="Kale V."/>
            <person name="Holt S."/>
            <person name="Cochrane G."/>
            <person name="Meng A."/>
            <person name="Brown T."/>
            <person name="Cohen L."/>
        </authorList>
    </citation>
    <scope>NUCLEOTIDE SEQUENCE</scope>
    <source>
        <strain evidence="1">CCMP125</strain>
    </source>
</reference>
<gene>
    <name evidence="1" type="ORF">APAL1065_LOCUS4584</name>
</gene>
<protein>
    <submittedName>
        <fullName evidence="1">Uncharacterized protein</fullName>
    </submittedName>
</protein>
<proteinExistence type="predicted"/>
<dbReference type="EMBL" id="HBHT01006864">
    <property type="protein sequence ID" value="CAD9949349.1"/>
    <property type="molecule type" value="Transcribed_RNA"/>
</dbReference>
<name>A0A7S2VCM2_9STRA</name>
<evidence type="ECO:0000313" key="1">
    <source>
        <dbReference type="EMBL" id="CAD9949349.1"/>
    </source>
</evidence>
<organism evidence="1">
    <name type="scientific">Entomoneis paludosa</name>
    <dbReference type="NCBI Taxonomy" id="265537"/>
    <lineage>
        <taxon>Eukaryota</taxon>
        <taxon>Sar</taxon>
        <taxon>Stramenopiles</taxon>
        <taxon>Ochrophyta</taxon>
        <taxon>Bacillariophyta</taxon>
        <taxon>Bacillariophyceae</taxon>
        <taxon>Bacillariophycidae</taxon>
        <taxon>Entomoneidaceae</taxon>
        <taxon>Entomoneis</taxon>
    </lineage>
</organism>
<accession>A0A7S2VCM2</accession>